<proteinExistence type="predicted"/>
<dbReference type="EMBL" id="ATFC01000008">
    <property type="protein sequence ID" value="EPF46718.1"/>
    <property type="molecule type" value="Genomic_DNA"/>
</dbReference>
<accession>S3L8G0</accession>
<dbReference type="CDD" id="cd06561">
    <property type="entry name" value="AlkD_like"/>
    <property type="match status" value="1"/>
</dbReference>
<protein>
    <recommendedName>
        <fullName evidence="3">DNA alkylation repair enzyme</fullName>
    </recommendedName>
</protein>
<evidence type="ECO:0008006" key="3">
    <source>
        <dbReference type="Google" id="ProtNLM"/>
    </source>
</evidence>
<dbReference type="Gene3D" id="1.25.10.90">
    <property type="match status" value="1"/>
</dbReference>
<dbReference type="PANTHER" id="PTHR34070">
    <property type="entry name" value="ARMADILLO-TYPE FOLD"/>
    <property type="match status" value="1"/>
</dbReference>
<name>S3L8G0_9SPIR</name>
<dbReference type="Proteomes" id="UP000014605">
    <property type="component" value="Unassembled WGS sequence"/>
</dbReference>
<gene>
    <name evidence="1" type="ORF">HMPREF1222_01295</name>
</gene>
<comment type="caution">
    <text evidence="1">The sequence shown here is derived from an EMBL/GenBank/DDBJ whole genome shotgun (WGS) entry which is preliminary data.</text>
</comment>
<dbReference type="SUPFAM" id="SSF48371">
    <property type="entry name" value="ARM repeat"/>
    <property type="match status" value="1"/>
</dbReference>
<reference evidence="1 2" key="1">
    <citation type="submission" date="2013-04" db="EMBL/GenBank/DDBJ databases">
        <title>The Genome Sequence of Treponema vincentii F0403.</title>
        <authorList>
            <consortium name="The Broad Institute Genomics Platform"/>
            <person name="Earl A."/>
            <person name="Ward D."/>
            <person name="Feldgarden M."/>
            <person name="Gevers D."/>
            <person name="Leonetti C."/>
            <person name="Izard J."/>
            <person name="Walker B."/>
            <person name="Young S."/>
            <person name="Zeng Q."/>
            <person name="Gargeya S."/>
            <person name="Fitzgerald M."/>
            <person name="Haas B."/>
            <person name="Abouelleil A."/>
            <person name="Allen A.W."/>
            <person name="Alvarado L."/>
            <person name="Arachchi H.M."/>
            <person name="Berlin A.M."/>
            <person name="Chapman S.B."/>
            <person name="Gainer-Dewar J."/>
            <person name="Goldberg J."/>
            <person name="Griggs A."/>
            <person name="Gujja S."/>
            <person name="Hansen M."/>
            <person name="Howarth C."/>
            <person name="Imamovic A."/>
            <person name="Ireland A."/>
            <person name="Larimer J."/>
            <person name="McCowan C."/>
            <person name="Murphy C."/>
            <person name="Pearson M."/>
            <person name="Poon T.W."/>
            <person name="Priest M."/>
            <person name="Roberts A."/>
            <person name="Saif S."/>
            <person name="Shea T."/>
            <person name="Sisk P."/>
            <person name="Sykes S."/>
            <person name="Wortman J."/>
            <person name="Nusbaum C."/>
            <person name="Birren B."/>
        </authorList>
    </citation>
    <scope>NUCLEOTIDE SEQUENCE [LARGE SCALE GENOMIC DNA]</scope>
    <source>
        <strain evidence="1 2">F0403</strain>
    </source>
</reference>
<dbReference type="InterPro" id="IPR016024">
    <property type="entry name" value="ARM-type_fold"/>
</dbReference>
<organism evidence="1 2">
    <name type="scientific">Treponema vincentii F0403</name>
    <dbReference type="NCBI Taxonomy" id="1125702"/>
    <lineage>
        <taxon>Bacteria</taxon>
        <taxon>Pseudomonadati</taxon>
        <taxon>Spirochaetota</taxon>
        <taxon>Spirochaetia</taxon>
        <taxon>Spirochaetales</taxon>
        <taxon>Treponemataceae</taxon>
        <taxon>Treponema</taxon>
    </lineage>
</organism>
<sequence>MQDVQYRDFNSKLIPTVDPHLMIGIRTPLLRKFAKELFKTEPEQAAAFMHDLPHRYFEENNLHAFLIENIKDFNAAMDETEKFLPFIDNWATCDSFSPSIFKKYPDAVYQKILTWLQSSHTYTVRYAIGLLLSNYLDERFKPEMLELVSAVKSEEYYINMMIAWYFSFALIKQYDAALPYIKKQTLAPFTHNKTIQKAIESYRIPADVKDYLRTLKV</sequence>
<evidence type="ECO:0000313" key="2">
    <source>
        <dbReference type="Proteomes" id="UP000014605"/>
    </source>
</evidence>
<dbReference type="Pfam" id="PF08713">
    <property type="entry name" value="DNA_alkylation"/>
    <property type="match status" value="1"/>
</dbReference>
<dbReference type="PATRIC" id="fig|1125702.3.peg.1342"/>
<dbReference type="HOGENOM" id="CLU_095329_0_0_12"/>
<dbReference type="AlphaFoldDB" id="S3L8G0"/>
<evidence type="ECO:0000313" key="1">
    <source>
        <dbReference type="EMBL" id="EPF46718.1"/>
    </source>
</evidence>
<dbReference type="PANTHER" id="PTHR34070:SF1">
    <property type="entry name" value="DNA ALKYLATION REPAIR PROTEIN"/>
    <property type="match status" value="1"/>
</dbReference>
<dbReference type="InterPro" id="IPR014825">
    <property type="entry name" value="DNA_alkylation"/>
</dbReference>
<keyword evidence="2" id="KW-1185">Reference proteome</keyword>